<dbReference type="PANTHER" id="PTHR31528">
    <property type="entry name" value="4-AMINO-5-HYDROXYMETHYL-2-METHYLPYRIMIDINE PHOSPHATE SYNTHASE THI11-RELATED"/>
    <property type="match status" value="1"/>
</dbReference>
<protein>
    <recommendedName>
        <fullName evidence="10">Thiamine pyrimidine synthase</fullName>
    </recommendedName>
</protein>
<organism evidence="14 15">
    <name type="scientific">Agromyces archimandritae</name>
    <dbReference type="NCBI Taxonomy" id="2781962"/>
    <lineage>
        <taxon>Bacteria</taxon>
        <taxon>Bacillati</taxon>
        <taxon>Actinomycetota</taxon>
        <taxon>Actinomycetes</taxon>
        <taxon>Micrococcales</taxon>
        <taxon>Microbacteriaceae</taxon>
        <taxon>Agromyces</taxon>
    </lineage>
</organism>
<dbReference type="GO" id="GO:0046872">
    <property type="term" value="F:metal ion binding"/>
    <property type="evidence" value="ECO:0007669"/>
    <property type="project" value="UniProtKB-KW"/>
</dbReference>
<evidence type="ECO:0000256" key="7">
    <source>
        <dbReference type="ARBA" id="ARBA00022898"/>
    </source>
</evidence>
<evidence type="ECO:0000256" key="8">
    <source>
        <dbReference type="ARBA" id="ARBA00022977"/>
    </source>
</evidence>
<dbReference type="AlphaFoldDB" id="A0A975IQB9"/>
<comment type="catalytic activity">
    <reaction evidence="11">
        <text>N(6)-(pyridoxal phosphate)-L-lysyl-[4-amino-5-hydroxymethyl-2-methylpyrimidine phosphate synthase] + L-histidyl-[4-amino-5-hydroxymethyl-2-methylpyrimidine phosphate synthase] + 2 Fe(3+) + 4 H2O = L-lysyl-[4-amino-5-hydroxymethyl-2-methylpyrimidine phosphate synthase] + (2S)-2-amino-5-hydroxy-4-oxopentanoyl-[4-amino-5-hydroxymethyl-2-methylpyrimidine phosphate synthase] + 4-amino-2-methyl-5-(phosphooxymethyl)pyrimidine + 3-oxopropanoate + 2 Fe(2+) + 2 H(+)</text>
        <dbReference type="Rhea" id="RHEA:65756"/>
        <dbReference type="Rhea" id="RHEA-COMP:16892"/>
        <dbReference type="Rhea" id="RHEA-COMP:16893"/>
        <dbReference type="Rhea" id="RHEA-COMP:16894"/>
        <dbReference type="Rhea" id="RHEA-COMP:16895"/>
        <dbReference type="ChEBI" id="CHEBI:15377"/>
        <dbReference type="ChEBI" id="CHEBI:15378"/>
        <dbReference type="ChEBI" id="CHEBI:29033"/>
        <dbReference type="ChEBI" id="CHEBI:29034"/>
        <dbReference type="ChEBI" id="CHEBI:29969"/>
        <dbReference type="ChEBI" id="CHEBI:29979"/>
        <dbReference type="ChEBI" id="CHEBI:33190"/>
        <dbReference type="ChEBI" id="CHEBI:58354"/>
        <dbReference type="ChEBI" id="CHEBI:143915"/>
        <dbReference type="ChEBI" id="CHEBI:157692"/>
    </reaction>
    <physiologicalReaction direction="left-to-right" evidence="11">
        <dbReference type="Rhea" id="RHEA:65757"/>
    </physiologicalReaction>
</comment>
<dbReference type="PANTHER" id="PTHR31528:SF1">
    <property type="entry name" value="4-AMINO-5-HYDROXYMETHYL-2-METHYLPYRIMIDINE PHOSPHATE SYNTHASE THI11-RELATED"/>
    <property type="match status" value="1"/>
</dbReference>
<evidence type="ECO:0000256" key="3">
    <source>
        <dbReference type="ARBA" id="ARBA00009406"/>
    </source>
</evidence>
<dbReference type="Proteomes" id="UP000671914">
    <property type="component" value="Chromosome"/>
</dbReference>
<evidence type="ECO:0000256" key="12">
    <source>
        <dbReference type="SAM" id="SignalP"/>
    </source>
</evidence>
<reference evidence="14" key="1">
    <citation type="submission" date="2021-03" db="EMBL/GenBank/DDBJ databases">
        <title>Agromyces archimandritus sp. nov., isolated from the cockroach Archimandrita tessellata.</title>
        <authorList>
            <person name="Guzman J."/>
            <person name="Ortuzar M."/>
            <person name="Poehlein A."/>
            <person name="Daniel R."/>
            <person name="Trujillo M."/>
            <person name="Vilcinskas A."/>
        </authorList>
    </citation>
    <scope>NUCLEOTIDE SEQUENCE</scope>
    <source>
        <strain evidence="14">G127AT</strain>
    </source>
</reference>
<proteinExistence type="inferred from homology"/>
<gene>
    <name evidence="14" type="ORF">G127AT_06380</name>
</gene>
<accession>A0A975IQB9</accession>
<evidence type="ECO:0000259" key="13">
    <source>
        <dbReference type="Pfam" id="PF09084"/>
    </source>
</evidence>
<evidence type="ECO:0000256" key="9">
    <source>
        <dbReference type="ARBA" id="ARBA00023004"/>
    </source>
</evidence>
<comment type="similarity">
    <text evidence="3">Belongs to the NMT1/THI5 family.</text>
</comment>
<dbReference type="GO" id="GO:0016740">
    <property type="term" value="F:transferase activity"/>
    <property type="evidence" value="ECO:0007669"/>
    <property type="project" value="UniProtKB-KW"/>
</dbReference>
<comment type="pathway">
    <text evidence="2">Cofactor biosynthesis; thiamine diphosphate biosynthesis.</text>
</comment>
<evidence type="ECO:0000256" key="2">
    <source>
        <dbReference type="ARBA" id="ARBA00004948"/>
    </source>
</evidence>
<evidence type="ECO:0000256" key="5">
    <source>
        <dbReference type="ARBA" id="ARBA00022679"/>
    </source>
</evidence>
<keyword evidence="8" id="KW-0784">Thiamine biosynthesis</keyword>
<feature type="signal peptide" evidence="12">
    <location>
        <begin position="1"/>
        <end position="24"/>
    </location>
</feature>
<feature type="domain" description="SsuA/THI5-like" evidence="13">
    <location>
        <begin position="53"/>
        <end position="263"/>
    </location>
</feature>
<comment type="function">
    <text evidence="1">Responsible for the formation of the pyrimidine heterocycle in the thiamine biosynthesis pathway. Catalyzes the formation of hydroxymethylpyrimidine phosphate (HMP-P) from histidine and pyridoxal phosphate (PLP). The protein uses PLP and the active site histidine to form HMP-P, generating an inactive enzyme. The enzyme can only undergo a single turnover, which suggests it is a suicide enzyme.</text>
</comment>
<evidence type="ECO:0000313" key="15">
    <source>
        <dbReference type="Proteomes" id="UP000671914"/>
    </source>
</evidence>
<keyword evidence="5" id="KW-0808">Transferase</keyword>
<evidence type="ECO:0000313" key="14">
    <source>
        <dbReference type="EMBL" id="QTX06184.1"/>
    </source>
</evidence>
<evidence type="ECO:0000256" key="10">
    <source>
        <dbReference type="ARBA" id="ARBA00033171"/>
    </source>
</evidence>
<evidence type="ECO:0000256" key="11">
    <source>
        <dbReference type="ARBA" id="ARBA00048179"/>
    </source>
</evidence>
<dbReference type="InterPro" id="IPR027939">
    <property type="entry name" value="NMT1/THI5"/>
</dbReference>
<keyword evidence="7" id="KW-0663">Pyridoxal phosphate</keyword>
<keyword evidence="9" id="KW-0408">Iron</keyword>
<evidence type="ECO:0000256" key="6">
    <source>
        <dbReference type="ARBA" id="ARBA00022723"/>
    </source>
</evidence>
<keyword evidence="6" id="KW-0479">Metal-binding</keyword>
<dbReference type="SUPFAM" id="SSF53850">
    <property type="entry name" value="Periplasmic binding protein-like II"/>
    <property type="match status" value="1"/>
</dbReference>
<keyword evidence="12" id="KW-0732">Signal</keyword>
<comment type="subunit">
    <text evidence="4">Homodimer.</text>
</comment>
<dbReference type="Pfam" id="PF09084">
    <property type="entry name" value="NMT1"/>
    <property type="match status" value="1"/>
</dbReference>
<dbReference type="InterPro" id="IPR015168">
    <property type="entry name" value="SsuA/THI5"/>
</dbReference>
<dbReference type="Gene3D" id="3.40.190.10">
    <property type="entry name" value="Periplasmic binding protein-like II"/>
    <property type="match status" value="2"/>
</dbReference>
<dbReference type="EMBL" id="CP071696">
    <property type="protein sequence ID" value="QTX06184.1"/>
    <property type="molecule type" value="Genomic_DNA"/>
</dbReference>
<evidence type="ECO:0000256" key="4">
    <source>
        <dbReference type="ARBA" id="ARBA00011738"/>
    </source>
</evidence>
<feature type="chain" id="PRO_5039270049" description="Thiamine pyrimidine synthase" evidence="12">
    <location>
        <begin position="25"/>
        <end position="350"/>
    </location>
</feature>
<evidence type="ECO:0000256" key="1">
    <source>
        <dbReference type="ARBA" id="ARBA00003469"/>
    </source>
</evidence>
<dbReference type="KEGG" id="aarc:G127AT_06380"/>
<sequence>MRFRSRPARAAAAAVAAAAALTLAACSSGGSDSEGGDAESFGELNIQLSWVKNAEFAGEYFAIENGYFADAGFDDVTLTAGPTATEATVLSGTALVGVSNPVSTAPVILEEDAPLKIIGTTYQKNPYTILSIAGKGDIKTPADLVGKKIGVQAGPNETLFDALLAVNEIDPSEVTKVPVEYDPAPLVNGEVDGFFAFVTNESITVENLGNEVVNLLLADNGLPFVAESFVVTDQSIAENREALKAFLYAEVLGWKDAVADADESARLAVEVYGKDLGLDAAKEIAQAKAQNELLIVTDETDANGLLTISDELQKQSIASLAAAGYEIDAEQLFDMSLLAEVYDEHPELLE</sequence>
<name>A0A975IQB9_9MICO</name>
<keyword evidence="15" id="KW-1185">Reference proteome</keyword>
<dbReference type="GO" id="GO:0009228">
    <property type="term" value="P:thiamine biosynthetic process"/>
    <property type="evidence" value="ECO:0007669"/>
    <property type="project" value="UniProtKB-KW"/>
</dbReference>
<dbReference type="PROSITE" id="PS51257">
    <property type="entry name" value="PROKAR_LIPOPROTEIN"/>
    <property type="match status" value="1"/>
</dbReference>